<keyword evidence="4" id="KW-0902">Two-component regulatory system</keyword>
<dbReference type="InterPro" id="IPR003594">
    <property type="entry name" value="HATPase_dom"/>
</dbReference>
<keyword evidence="7" id="KW-1185">Reference proteome</keyword>
<dbReference type="EMBL" id="CP098502">
    <property type="protein sequence ID" value="UTI66307.1"/>
    <property type="molecule type" value="Genomic_DNA"/>
</dbReference>
<dbReference type="PANTHER" id="PTHR34220:SF7">
    <property type="entry name" value="SENSOR HISTIDINE KINASE YPDA"/>
    <property type="match status" value="1"/>
</dbReference>
<dbReference type="RefSeq" id="WP_254572978.1">
    <property type="nucleotide sequence ID" value="NZ_CP098502.1"/>
</dbReference>
<dbReference type="Proteomes" id="UP001056035">
    <property type="component" value="Chromosome"/>
</dbReference>
<keyword evidence="3 6" id="KW-0808">Transferase</keyword>
<dbReference type="InterPro" id="IPR004358">
    <property type="entry name" value="Sig_transdc_His_kin-like_C"/>
</dbReference>
<dbReference type="Pfam" id="PF06580">
    <property type="entry name" value="His_kinase"/>
    <property type="match status" value="1"/>
</dbReference>
<evidence type="ECO:0000256" key="1">
    <source>
        <dbReference type="ARBA" id="ARBA00000085"/>
    </source>
</evidence>
<gene>
    <name evidence="6" type="ORF">NBH00_08885</name>
</gene>
<dbReference type="InterPro" id="IPR036890">
    <property type="entry name" value="HATPase_C_sf"/>
</dbReference>
<comment type="catalytic activity">
    <reaction evidence="1">
        <text>ATP + protein L-histidine = ADP + protein N-phospho-L-histidine.</text>
        <dbReference type="EC" id="2.7.13.3"/>
    </reaction>
</comment>
<dbReference type="InterPro" id="IPR005467">
    <property type="entry name" value="His_kinase_dom"/>
</dbReference>
<evidence type="ECO:0000256" key="3">
    <source>
        <dbReference type="ARBA" id="ARBA00022777"/>
    </source>
</evidence>
<keyword evidence="3 6" id="KW-0418">Kinase</keyword>
<name>A0ABY5DZP4_9ACTN</name>
<organism evidence="6 7">
    <name type="scientific">Paraconexibacter antarcticus</name>
    <dbReference type="NCBI Taxonomy" id="2949664"/>
    <lineage>
        <taxon>Bacteria</taxon>
        <taxon>Bacillati</taxon>
        <taxon>Actinomycetota</taxon>
        <taxon>Thermoleophilia</taxon>
        <taxon>Solirubrobacterales</taxon>
        <taxon>Paraconexibacteraceae</taxon>
        <taxon>Paraconexibacter</taxon>
    </lineage>
</organism>
<sequence length="394" mass="41377">MDVLLGAFIGALVALSAVAAWRLVARPRGVLSPAAGMRETALHAATATLPHLRRGLDRRSAEKAVEHLRALTAADAVALTDTDSILAAAGVGASHLRPGAPLDALHGGGDDRIHVVDGLVWPDPSCPLQTAVVAPLVVQGERVGSFVTFTATSRRLTPEDTRAAGEAASLVAAQVELAVVASQGERLAEAELRALRAQISPHFIYNALAAVASHIHDAPDEARELLTDFAEFTRYAFRGERPYVTLADELRYVESYLRLEQARFGDRLVVRLVIAPEALQAVVPVLSVQPLVENAVRHGIESRPGTGTVEIRAEDHGADVVVEVRDDGPGMTDVRAGAALAGAGAGGGIGLSNVHRRMQQTFGEGYGLEVRSAAGGGTTIVMTVPKFRAGVRAT</sequence>
<accession>A0ABY5DZP4</accession>
<dbReference type="PROSITE" id="PS50109">
    <property type="entry name" value="HIS_KIN"/>
    <property type="match status" value="1"/>
</dbReference>
<evidence type="ECO:0000259" key="5">
    <source>
        <dbReference type="PROSITE" id="PS50109"/>
    </source>
</evidence>
<evidence type="ECO:0000313" key="7">
    <source>
        <dbReference type="Proteomes" id="UP001056035"/>
    </source>
</evidence>
<dbReference type="Gene3D" id="3.30.565.10">
    <property type="entry name" value="Histidine kinase-like ATPase, C-terminal domain"/>
    <property type="match status" value="1"/>
</dbReference>
<dbReference type="InterPro" id="IPR050640">
    <property type="entry name" value="Bact_2-comp_sensor_kinase"/>
</dbReference>
<dbReference type="Pfam" id="PF02518">
    <property type="entry name" value="HATPase_c"/>
    <property type="match status" value="1"/>
</dbReference>
<evidence type="ECO:0000256" key="4">
    <source>
        <dbReference type="ARBA" id="ARBA00023012"/>
    </source>
</evidence>
<dbReference type="InterPro" id="IPR010559">
    <property type="entry name" value="Sig_transdc_His_kin_internal"/>
</dbReference>
<dbReference type="PRINTS" id="PR00344">
    <property type="entry name" value="BCTRLSENSOR"/>
</dbReference>
<dbReference type="SMART" id="SM00387">
    <property type="entry name" value="HATPase_c"/>
    <property type="match status" value="1"/>
</dbReference>
<protein>
    <recommendedName>
        <fullName evidence="2">histidine kinase</fullName>
        <ecNumber evidence="2">2.7.13.3</ecNumber>
    </recommendedName>
</protein>
<evidence type="ECO:0000256" key="2">
    <source>
        <dbReference type="ARBA" id="ARBA00012438"/>
    </source>
</evidence>
<dbReference type="SUPFAM" id="SSF55781">
    <property type="entry name" value="GAF domain-like"/>
    <property type="match status" value="1"/>
</dbReference>
<dbReference type="EC" id="2.7.13.3" evidence="2"/>
<dbReference type="SUPFAM" id="SSF55874">
    <property type="entry name" value="ATPase domain of HSP90 chaperone/DNA topoisomerase II/histidine kinase"/>
    <property type="match status" value="1"/>
</dbReference>
<feature type="domain" description="Histidine kinase" evidence="5">
    <location>
        <begin position="291"/>
        <end position="388"/>
    </location>
</feature>
<evidence type="ECO:0000313" key="6">
    <source>
        <dbReference type="EMBL" id="UTI66307.1"/>
    </source>
</evidence>
<proteinExistence type="predicted"/>
<dbReference type="GO" id="GO:0016301">
    <property type="term" value="F:kinase activity"/>
    <property type="evidence" value="ECO:0007669"/>
    <property type="project" value="UniProtKB-KW"/>
</dbReference>
<dbReference type="PANTHER" id="PTHR34220">
    <property type="entry name" value="SENSOR HISTIDINE KINASE YPDA"/>
    <property type="match status" value="1"/>
</dbReference>
<reference evidence="6 7" key="1">
    <citation type="submission" date="2022-06" db="EMBL/GenBank/DDBJ databases">
        <title>Paraconexibacter antarcticus.</title>
        <authorList>
            <person name="Kim C.S."/>
        </authorList>
    </citation>
    <scope>NUCLEOTIDE SEQUENCE [LARGE SCALE GENOMIC DNA]</scope>
    <source>
        <strain evidence="6 7">02-257</strain>
    </source>
</reference>